<dbReference type="Proteomes" id="UP001458880">
    <property type="component" value="Unassembled WGS sequence"/>
</dbReference>
<reference evidence="1 2" key="1">
    <citation type="journal article" date="2024" name="BMC Genomics">
        <title>De novo assembly and annotation of Popillia japonica's genome with initial clues to its potential as an invasive pest.</title>
        <authorList>
            <person name="Cucini C."/>
            <person name="Boschi S."/>
            <person name="Funari R."/>
            <person name="Cardaioli E."/>
            <person name="Iannotti N."/>
            <person name="Marturano G."/>
            <person name="Paoli F."/>
            <person name="Bruttini M."/>
            <person name="Carapelli A."/>
            <person name="Frati F."/>
            <person name="Nardi F."/>
        </authorList>
    </citation>
    <scope>NUCLEOTIDE SEQUENCE [LARGE SCALE GENOMIC DNA]</scope>
    <source>
        <strain evidence="1">DMR45628</strain>
    </source>
</reference>
<comment type="caution">
    <text evidence="1">The sequence shown here is derived from an EMBL/GenBank/DDBJ whole genome shotgun (WGS) entry which is preliminary data.</text>
</comment>
<dbReference type="PANTHER" id="PTHR22955:SF77">
    <property type="entry name" value="ASPARTIC PUTATIVE DOMAIN-CONTAINING PROTEIN-RELATED"/>
    <property type="match status" value="1"/>
</dbReference>
<name>A0AAW1LSI0_POPJA</name>
<organism evidence="1 2">
    <name type="scientific">Popillia japonica</name>
    <name type="common">Japanese beetle</name>
    <dbReference type="NCBI Taxonomy" id="7064"/>
    <lineage>
        <taxon>Eukaryota</taxon>
        <taxon>Metazoa</taxon>
        <taxon>Ecdysozoa</taxon>
        <taxon>Arthropoda</taxon>
        <taxon>Hexapoda</taxon>
        <taxon>Insecta</taxon>
        <taxon>Pterygota</taxon>
        <taxon>Neoptera</taxon>
        <taxon>Endopterygota</taxon>
        <taxon>Coleoptera</taxon>
        <taxon>Polyphaga</taxon>
        <taxon>Scarabaeiformia</taxon>
        <taxon>Scarabaeidae</taxon>
        <taxon>Rutelinae</taxon>
        <taxon>Popillia</taxon>
    </lineage>
</organism>
<dbReference type="EMBL" id="JASPKY010000091">
    <property type="protein sequence ID" value="KAK9738082.1"/>
    <property type="molecule type" value="Genomic_DNA"/>
</dbReference>
<evidence type="ECO:0000313" key="1">
    <source>
        <dbReference type="EMBL" id="KAK9738082.1"/>
    </source>
</evidence>
<proteinExistence type="predicted"/>
<dbReference type="PANTHER" id="PTHR22955">
    <property type="entry name" value="RETROTRANSPOSON"/>
    <property type="match status" value="1"/>
</dbReference>
<accession>A0AAW1LSI0</accession>
<protein>
    <submittedName>
        <fullName evidence="1">Uncharacterized protein</fullName>
    </submittedName>
</protein>
<evidence type="ECO:0000313" key="2">
    <source>
        <dbReference type="Proteomes" id="UP001458880"/>
    </source>
</evidence>
<dbReference type="AlphaFoldDB" id="A0AAW1LSI0"/>
<sequence length="140" mass="16164">MPQDNPADIISRGMYASKLADSNLWWHGPNFLHNTDINHIPYDIPMHTEIPEEKKSSTALIILQQDKGSIFNRYSSLSRLIRVIAYCIRFSNNASSRYRNINRRIYCGPLTLDEVNATKIRLIKIVLTEEFIADHSLSMK</sequence>
<gene>
    <name evidence="1" type="ORF">QE152_g10177</name>
</gene>
<keyword evidence="2" id="KW-1185">Reference proteome</keyword>